<dbReference type="Gene3D" id="3.30.70.100">
    <property type="match status" value="1"/>
</dbReference>
<dbReference type="PANTHER" id="PTHR40260">
    <property type="entry name" value="BLR8190 PROTEIN"/>
    <property type="match status" value="1"/>
</dbReference>
<comment type="similarity">
    <text evidence="1">Belongs to the tpcK family.</text>
</comment>
<sequence>MATVTVIYPSGHKFDLDYYLNTHMPLVAKEWGSAGLTGYEIVQFTEGGAYQIQAVLKWTSLDAWNKAAKDVVLGDIPNFTTAPATLLTGESKQAITL</sequence>
<dbReference type="AlphaFoldDB" id="A0A0B7KB30"/>
<dbReference type="GO" id="GO:0016491">
    <property type="term" value="F:oxidoreductase activity"/>
    <property type="evidence" value="ECO:0007669"/>
    <property type="project" value="InterPro"/>
</dbReference>
<dbReference type="NCBIfam" id="TIGR02118">
    <property type="entry name" value="EthD family reductase"/>
    <property type="match status" value="1"/>
</dbReference>
<organism evidence="2">
    <name type="scientific">Bionectria ochroleuca</name>
    <name type="common">Gliocladium roseum</name>
    <dbReference type="NCBI Taxonomy" id="29856"/>
    <lineage>
        <taxon>Eukaryota</taxon>
        <taxon>Fungi</taxon>
        <taxon>Dikarya</taxon>
        <taxon>Ascomycota</taxon>
        <taxon>Pezizomycotina</taxon>
        <taxon>Sordariomycetes</taxon>
        <taxon>Hypocreomycetidae</taxon>
        <taxon>Hypocreales</taxon>
        <taxon>Bionectriaceae</taxon>
        <taxon>Clonostachys</taxon>
    </lineage>
</organism>
<evidence type="ECO:0008006" key="3">
    <source>
        <dbReference type="Google" id="ProtNLM"/>
    </source>
</evidence>
<name>A0A0B7KB30_BIOOC</name>
<dbReference type="InterPro" id="IPR009799">
    <property type="entry name" value="EthD_dom"/>
</dbReference>
<accession>A0A0B7KB30</accession>
<protein>
    <recommendedName>
        <fullName evidence="3">EthD domain-containing protein</fullName>
    </recommendedName>
</protein>
<gene>
    <name evidence="2" type="ORF">BN869_000007979_1</name>
</gene>
<dbReference type="InterPro" id="IPR011008">
    <property type="entry name" value="Dimeric_a/b-barrel"/>
</dbReference>
<evidence type="ECO:0000313" key="2">
    <source>
        <dbReference type="EMBL" id="CEO51921.1"/>
    </source>
</evidence>
<dbReference type="PANTHER" id="PTHR40260:SF2">
    <property type="entry name" value="BLR8190 PROTEIN"/>
    <property type="match status" value="1"/>
</dbReference>
<proteinExistence type="inferred from homology"/>
<evidence type="ECO:0000256" key="1">
    <source>
        <dbReference type="ARBA" id="ARBA00005986"/>
    </source>
</evidence>
<dbReference type="SUPFAM" id="SSF54909">
    <property type="entry name" value="Dimeric alpha+beta barrel"/>
    <property type="match status" value="1"/>
</dbReference>
<dbReference type="EMBL" id="CDPU01000025">
    <property type="protein sequence ID" value="CEO51921.1"/>
    <property type="molecule type" value="Genomic_DNA"/>
</dbReference>
<reference evidence="2" key="1">
    <citation type="submission" date="2015-01" db="EMBL/GenBank/DDBJ databases">
        <authorList>
            <person name="Durling Mikael"/>
        </authorList>
    </citation>
    <scope>NUCLEOTIDE SEQUENCE</scope>
</reference>